<feature type="transmembrane region" description="Helical" evidence="6">
    <location>
        <begin position="187"/>
        <end position="209"/>
    </location>
</feature>
<gene>
    <name evidence="8" type="primary">nicT_3</name>
    <name evidence="8" type="ORF">PNO31109_02993</name>
</gene>
<evidence type="ECO:0000256" key="3">
    <source>
        <dbReference type="ARBA" id="ARBA00022692"/>
    </source>
</evidence>
<dbReference type="EMBL" id="CABPSC010000011">
    <property type="protein sequence ID" value="VVE18255.1"/>
    <property type="molecule type" value="Genomic_DNA"/>
</dbReference>
<keyword evidence="5 6" id="KW-0472">Membrane</keyword>
<accession>A0A5E4W582</accession>
<dbReference type="Pfam" id="PF07690">
    <property type="entry name" value="MFS_1"/>
    <property type="match status" value="1"/>
</dbReference>
<dbReference type="InterPro" id="IPR020846">
    <property type="entry name" value="MFS_dom"/>
</dbReference>
<dbReference type="AlphaFoldDB" id="A0A5E4W582"/>
<dbReference type="SUPFAM" id="SSF103473">
    <property type="entry name" value="MFS general substrate transporter"/>
    <property type="match status" value="1"/>
</dbReference>
<feature type="transmembrane region" description="Helical" evidence="6">
    <location>
        <begin position="318"/>
        <end position="336"/>
    </location>
</feature>
<dbReference type="CDD" id="cd17319">
    <property type="entry name" value="MFS_ExuT_GudP_like"/>
    <property type="match status" value="1"/>
</dbReference>
<protein>
    <submittedName>
        <fullName evidence="8">Metabolite transport protein NicT</fullName>
    </submittedName>
</protein>
<dbReference type="PANTHER" id="PTHR43791">
    <property type="entry name" value="PERMEASE-RELATED"/>
    <property type="match status" value="1"/>
</dbReference>
<keyword evidence="2" id="KW-0813">Transport</keyword>
<evidence type="ECO:0000256" key="6">
    <source>
        <dbReference type="SAM" id="Phobius"/>
    </source>
</evidence>
<dbReference type="PROSITE" id="PS50850">
    <property type="entry name" value="MFS"/>
    <property type="match status" value="1"/>
</dbReference>
<feature type="transmembrane region" description="Helical" evidence="6">
    <location>
        <begin position="24"/>
        <end position="42"/>
    </location>
</feature>
<dbReference type="InterPro" id="IPR011701">
    <property type="entry name" value="MFS"/>
</dbReference>
<dbReference type="GO" id="GO:0016020">
    <property type="term" value="C:membrane"/>
    <property type="evidence" value="ECO:0007669"/>
    <property type="project" value="UniProtKB-SubCell"/>
</dbReference>
<keyword evidence="3 6" id="KW-0812">Transmembrane</keyword>
<keyword evidence="9" id="KW-1185">Reference proteome</keyword>
<feature type="transmembrane region" description="Helical" evidence="6">
    <location>
        <begin position="152"/>
        <end position="175"/>
    </location>
</feature>
<feature type="transmembrane region" description="Helical" evidence="6">
    <location>
        <begin position="119"/>
        <end position="140"/>
    </location>
</feature>
<dbReference type="PANTHER" id="PTHR43791:SF36">
    <property type="entry name" value="TRANSPORTER, PUTATIVE (AFU_ORTHOLOGUE AFUA_6G08340)-RELATED"/>
    <property type="match status" value="1"/>
</dbReference>
<dbReference type="Proteomes" id="UP000367825">
    <property type="component" value="Unassembled WGS sequence"/>
</dbReference>
<evidence type="ECO:0000256" key="5">
    <source>
        <dbReference type="ARBA" id="ARBA00023136"/>
    </source>
</evidence>
<evidence type="ECO:0000256" key="2">
    <source>
        <dbReference type="ARBA" id="ARBA00022448"/>
    </source>
</evidence>
<organism evidence="8 9">
    <name type="scientific">Pandoraea nosoerga</name>
    <dbReference type="NCBI Taxonomy" id="2508296"/>
    <lineage>
        <taxon>Bacteria</taxon>
        <taxon>Pseudomonadati</taxon>
        <taxon>Pseudomonadota</taxon>
        <taxon>Betaproteobacteria</taxon>
        <taxon>Burkholderiales</taxon>
        <taxon>Burkholderiaceae</taxon>
        <taxon>Pandoraea</taxon>
    </lineage>
</organism>
<evidence type="ECO:0000259" key="7">
    <source>
        <dbReference type="PROSITE" id="PS50850"/>
    </source>
</evidence>
<dbReference type="InterPro" id="IPR036259">
    <property type="entry name" value="MFS_trans_sf"/>
</dbReference>
<sequence length="439" mass="47736">MQPSYEVPGVHLPSPTAASTYRKITWRLIPFLCLCYLAAYLDRINIGLAKLQMSVDLNFSETVYGLGAGLFFVGYVFLEVPSNLLLHRFGARLWISRIMVTWGALSMCTMLVTTPTQFYVVRFLLGAAEAGFLPGVLLYLTQWYPPKLRARAVGLFMMGLPLASLVGNPLSGWIMDAFAGRHGWAGWQWLFFLEGIPSIALGVLVLLLMPRDAQSATWLSTHEKAALRDELARHPPAIEHEGVGAALRNRHVWVLSIVNMTLAIIIYVIGFWLPTIIRESGVHGSLHIGLLTAIPSVAAIGLMMVLAAHSDKRHERRWHLIVPLFVAGVCIAVAAGHLSSTVITLTLLTVANACIFAAFPVFWAIPGSLLKGRAAAAGIALINSVANLGGFFATFLIGWIKDMTHSVGTGLVVFAGLAMVGCVLTWMLPASVINRDKAD</sequence>
<feature type="transmembrane region" description="Helical" evidence="6">
    <location>
        <begin position="342"/>
        <end position="365"/>
    </location>
</feature>
<evidence type="ECO:0000313" key="8">
    <source>
        <dbReference type="EMBL" id="VVE18255.1"/>
    </source>
</evidence>
<feature type="transmembrane region" description="Helical" evidence="6">
    <location>
        <begin position="252"/>
        <end position="273"/>
    </location>
</feature>
<name>A0A5E4W582_9BURK</name>
<evidence type="ECO:0000313" key="9">
    <source>
        <dbReference type="Proteomes" id="UP000367825"/>
    </source>
</evidence>
<proteinExistence type="predicted"/>
<evidence type="ECO:0000256" key="1">
    <source>
        <dbReference type="ARBA" id="ARBA00004141"/>
    </source>
</evidence>
<feature type="transmembrane region" description="Helical" evidence="6">
    <location>
        <begin position="377"/>
        <end position="400"/>
    </location>
</feature>
<dbReference type="GO" id="GO:0022857">
    <property type="term" value="F:transmembrane transporter activity"/>
    <property type="evidence" value="ECO:0007669"/>
    <property type="project" value="InterPro"/>
</dbReference>
<feature type="domain" description="Major facilitator superfamily (MFS) profile" evidence="7">
    <location>
        <begin position="28"/>
        <end position="433"/>
    </location>
</feature>
<feature type="transmembrane region" description="Helical" evidence="6">
    <location>
        <begin position="62"/>
        <end position="81"/>
    </location>
</feature>
<dbReference type="OrthoDB" id="5441967at2"/>
<dbReference type="RefSeq" id="WP_150556269.1">
    <property type="nucleotide sequence ID" value="NZ_CABPSC010000011.1"/>
</dbReference>
<comment type="subcellular location">
    <subcellularLocation>
        <location evidence="1">Membrane</location>
        <topology evidence="1">Multi-pass membrane protein</topology>
    </subcellularLocation>
</comment>
<reference evidence="8 9" key="1">
    <citation type="submission" date="2019-08" db="EMBL/GenBank/DDBJ databases">
        <authorList>
            <person name="Peeters C."/>
        </authorList>
    </citation>
    <scope>NUCLEOTIDE SEQUENCE [LARGE SCALE GENOMIC DNA]</scope>
    <source>
        <strain evidence="8 9">LMG 31109</strain>
    </source>
</reference>
<dbReference type="Gene3D" id="1.20.1250.20">
    <property type="entry name" value="MFS general substrate transporter like domains"/>
    <property type="match status" value="2"/>
</dbReference>
<keyword evidence="4 6" id="KW-1133">Transmembrane helix</keyword>
<feature type="transmembrane region" description="Helical" evidence="6">
    <location>
        <begin position="406"/>
        <end position="428"/>
    </location>
</feature>
<dbReference type="FunFam" id="1.20.1250.20:FF:000018">
    <property type="entry name" value="MFS transporter permease"/>
    <property type="match status" value="1"/>
</dbReference>
<feature type="transmembrane region" description="Helical" evidence="6">
    <location>
        <begin position="93"/>
        <end position="113"/>
    </location>
</feature>
<feature type="transmembrane region" description="Helical" evidence="6">
    <location>
        <begin position="285"/>
        <end position="306"/>
    </location>
</feature>
<evidence type="ECO:0000256" key="4">
    <source>
        <dbReference type="ARBA" id="ARBA00022989"/>
    </source>
</evidence>